<organism evidence="4 5">
    <name type="scientific">Candidatus Barnesiella excrementipullorum</name>
    <dbReference type="NCBI Taxonomy" id="2838479"/>
    <lineage>
        <taxon>Bacteria</taxon>
        <taxon>Pseudomonadati</taxon>
        <taxon>Bacteroidota</taxon>
        <taxon>Bacteroidia</taxon>
        <taxon>Bacteroidales</taxon>
        <taxon>Barnesiellaceae</taxon>
        <taxon>Barnesiella</taxon>
    </lineage>
</organism>
<evidence type="ECO:0000259" key="3">
    <source>
        <dbReference type="Pfam" id="PF00149"/>
    </source>
</evidence>
<dbReference type="SUPFAM" id="SSF56300">
    <property type="entry name" value="Metallo-dependent phosphatases"/>
    <property type="match status" value="1"/>
</dbReference>
<reference evidence="4" key="1">
    <citation type="journal article" date="2021" name="PeerJ">
        <title>Extensive microbial diversity within the chicken gut microbiome revealed by metagenomics and culture.</title>
        <authorList>
            <person name="Gilroy R."/>
            <person name="Ravi A."/>
            <person name="Getino M."/>
            <person name="Pursley I."/>
            <person name="Horton D.L."/>
            <person name="Alikhan N.F."/>
            <person name="Baker D."/>
            <person name="Gharbi K."/>
            <person name="Hall N."/>
            <person name="Watson M."/>
            <person name="Adriaenssens E.M."/>
            <person name="Foster-Nyarko E."/>
            <person name="Jarju S."/>
            <person name="Secka A."/>
            <person name="Antonio M."/>
            <person name="Oren A."/>
            <person name="Chaudhuri R.R."/>
            <person name="La Ragione R."/>
            <person name="Hildebrand F."/>
            <person name="Pallen M.J."/>
        </authorList>
    </citation>
    <scope>NUCLEOTIDE SEQUENCE</scope>
    <source>
        <strain evidence="4">ChiHjej12B11-16260</strain>
    </source>
</reference>
<protein>
    <submittedName>
        <fullName evidence="4">Metallophosphoesterase</fullName>
    </submittedName>
</protein>
<feature type="compositionally biased region" description="Polar residues" evidence="2">
    <location>
        <begin position="450"/>
        <end position="460"/>
    </location>
</feature>
<dbReference type="InterPro" id="IPR004843">
    <property type="entry name" value="Calcineurin-like_PHP"/>
</dbReference>
<dbReference type="Pfam" id="PF00149">
    <property type="entry name" value="Metallophos"/>
    <property type="match status" value="1"/>
</dbReference>
<sequence>MKKIIILSLSVILTAAIAYVIIARWNIWFGNPAEPPYRSHPEPYNILLTFSPEGDDFRSVTWQCDTLAGTATLLYTLQESGDTLSVAAAPHIYRSQGGASAFYHASLHTPQPGIYNYRICLKADSSQWMRFTIHDTARDNTAQFIYLGDIQDTINGITNNIVADIVRHYPATDFFILGGDFIHRPLETCWEEAFRGIAPIATQYPVIAVTGNHEYLKGINGSIEPRFALHFPYFAATYPDDGACATFTCDDMQIFLLDSNAGIATLFKQSRWLDKALRNSSARWKIAVLHHSPHSIRSPYNNFDIKFLFDPLFKRHKVDFVLAGHEHGYARRTTRDLDNHKQTPIYTISHCSPKQYPLYINRRTDRYGTGDRYFQQFTVHGDTMHMRTFTTDFSLYDDIVLIKTPDKTRLIDQADTIPERLELPPAVAKRLKPGQIHEYNKSLDERAQRQQRGASRNATK</sequence>
<dbReference type="Proteomes" id="UP000824246">
    <property type="component" value="Unassembled WGS sequence"/>
</dbReference>
<evidence type="ECO:0000313" key="5">
    <source>
        <dbReference type="Proteomes" id="UP000824246"/>
    </source>
</evidence>
<dbReference type="InterPro" id="IPR029052">
    <property type="entry name" value="Metallo-depent_PP-like"/>
</dbReference>
<dbReference type="GO" id="GO:0046872">
    <property type="term" value="F:metal ion binding"/>
    <property type="evidence" value="ECO:0007669"/>
    <property type="project" value="InterPro"/>
</dbReference>
<feature type="region of interest" description="Disordered" evidence="2">
    <location>
        <begin position="433"/>
        <end position="460"/>
    </location>
</feature>
<gene>
    <name evidence="4" type="ORF">H9982_02005</name>
</gene>
<keyword evidence="1" id="KW-0732">Signal</keyword>
<dbReference type="AlphaFoldDB" id="A0A9D1VQJ6"/>
<feature type="domain" description="Calcineurin-like phosphoesterase" evidence="3">
    <location>
        <begin position="146"/>
        <end position="329"/>
    </location>
</feature>
<comment type="caution">
    <text evidence="4">The sequence shown here is derived from an EMBL/GenBank/DDBJ whole genome shotgun (WGS) entry which is preliminary data.</text>
</comment>
<name>A0A9D1VQJ6_9BACT</name>
<evidence type="ECO:0000256" key="2">
    <source>
        <dbReference type="SAM" id="MobiDB-lite"/>
    </source>
</evidence>
<dbReference type="Gene3D" id="3.60.21.10">
    <property type="match status" value="1"/>
</dbReference>
<dbReference type="InterPro" id="IPR039331">
    <property type="entry name" value="PAPs-like"/>
</dbReference>
<evidence type="ECO:0000256" key="1">
    <source>
        <dbReference type="ARBA" id="ARBA00022729"/>
    </source>
</evidence>
<proteinExistence type="predicted"/>
<dbReference type="PANTHER" id="PTHR22953:SF153">
    <property type="entry name" value="PURPLE ACID PHOSPHATASE"/>
    <property type="match status" value="1"/>
</dbReference>
<dbReference type="SUPFAM" id="SSF49363">
    <property type="entry name" value="Purple acid phosphatase, N-terminal domain"/>
    <property type="match status" value="1"/>
</dbReference>
<accession>A0A9D1VQJ6</accession>
<dbReference type="GO" id="GO:0003993">
    <property type="term" value="F:acid phosphatase activity"/>
    <property type="evidence" value="ECO:0007669"/>
    <property type="project" value="InterPro"/>
</dbReference>
<reference evidence="4" key="2">
    <citation type="submission" date="2021-04" db="EMBL/GenBank/DDBJ databases">
        <authorList>
            <person name="Gilroy R."/>
        </authorList>
    </citation>
    <scope>NUCLEOTIDE SEQUENCE</scope>
    <source>
        <strain evidence="4">ChiHjej12B11-16260</strain>
    </source>
</reference>
<feature type="compositionally biased region" description="Basic and acidic residues" evidence="2">
    <location>
        <begin position="438"/>
        <end position="448"/>
    </location>
</feature>
<evidence type="ECO:0000313" key="4">
    <source>
        <dbReference type="EMBL" id="HIX44973.1"/>
    </source>
</evidence>
<dbReference type="InterPro" id="IPR008963">
    <property type="entry name" value="Purple_acid_Pase-like_N"/>
</dbReference>
<dbReference type="EMBL" id="DXFB01000050">
    <property type="protein sequence ID" value="HIX44973.1"/>
    <property type="molecule type" value="Genomic_DNA"/>
</dbReference>
<dbReference type="PANTHER" id="PTHR22953">
    <property type="entry name" value="ACID PHOSPHATASE RELATED"/>
    <property type="match status" value="1"/>
</dbReference>